<evidence type="ECO:0000313" key="2">
    <source>
        <dbReference type="Proteomes" id="UP000288805"/>
    </source>
</evidence>
<accession>A0A438EZI3</accession>
<comment type="caution">
    <text evidence="1">The sequence shown here is derived from an EMBL/GenBank/DDBJ whole genome shotgun (WGS) entry which is preliminary data.</text>
</comment>
<evidence type="ECO:0008006" key="3">
    <source>
        <dbReference type="Google" id="ProtNLM"/>
    </source>
</evidence>
<dbReference type="EMBL" id="QGNW01001158">
    <property type="protein sequence ID" value="RVW53105.1"/>
    <property type="molecule type" value="Genomic_DNA"/>
</dbReference>
<organism evidence="1 2">
    <name type="scientific">Vitis vinifera</name>
    <name type="common">Grape</name>
    <dbReference type="NCBI Taxonomy" id="29760"/>
    <lineage>
        <taxon>Eukaryota</taxon>
        <taxon>Viridiplantae</taxon>
        <taxon>Streptophyta</taxon>
        <taxon>Embryophyta</taxon>
        <taxon>Tracheophyta</taxon>
        <taxon>Spermatophyta</taxon>
        <taxon>Magnoliopsida</taxon>
        <taxon>eudicotyledons</taxon>
        <taxon>Gunneridae</taxon>
        <taxon>Pentapetalae</taxon>
        <taxon>rosids</taxon>
        <taxon>Vitales</taxon>
        <taxon>Vitaceae</taxon>
        <taxon>Viteae</taxon>
        <taxon>Vitis</taxon>
    </lineage>
</organism>
<gene>
    <name evidence="1" type="ORF">CK203_080665</name>
</gene>
<proteinExistence type="predicted"/>
<sequence>MKALEKNETWEMVDLPKGKTTVGANGCLQLNTSWMDCLKANLDWPLQLLAMKYVFLNGDLEEEVYMDAPLSFDGRFGSKDGKIVVLIVYLDDIILTRDDLPEMNWLKKSLSSKFEIKD</sequence>
<dbReference type="Proteomes" id="UP000288805">
    <property type="component" value="Unassembled WGS sequence"/>
</dbReference>
<protein>
    <recommendedName>
        <fullName evidence="3">Reverse transcriptase Ty1/copia-type domain-containing protein</fullName>
    </recommendedName>
</protein>
<evidence type="ECO:0000313" key="1">
    <source>
        <dbReference type="EMBL" id="RVW53105.1"/>
    </source>
</evidence>
<dbReference type="AlphaFoldDB" id="A0A438EZI3"/>
<name>A0A438EZI3_VITVI</name>
<reference evidence="1 2" key="1">
    <citation type="journal article" date="2018" name="PLoS Genet.">
        <title>Population sequencing reveals clonal diversity and ancestral inbreeding in the grapevine cultivar Chardonnay.</title>
        <authorList>
            <person name="Roach M.J."/>
            <person name="Johnson D.L."/>
            <person name="Bohlmann J."/>
            <person name="van Vuuren H.J."/>
            <person name="Jones S.J."/>
            <person name="Pretorius I.S."/>
            <person name="Schmidt S.A."/>
            <person name="Borneman A.R."/>
        </authorList>
    </citation>
    <scope>NUCLEOTIDE SEQUENCE [LARGE SCALE GENOMIC DNA]</scope>
    <source>
        <strain evidence="2">cv. Chardonnay</strain>
        <tissue evidence="1">Leaf</tissue>
    </source>
</reference>